<comment type="caution">
    <text evidence="1">The sequence shown here is derived from an EMBL/GenBank/DDBJ whole genome shotgun (WGS) entry which is preliminary data.</text>
</comment>
<dbReference type="EMBL" id="LHPG02000004">
    <property type="protein sequence ID" value="PRW59090.1"/>
    <property type="molecule type" value="Genomic_DNA"/>
</dbReference>
<dbReference type="GO" id="GO:0016787">
    <property type="term" value="F:hydrolase activity"/>
    <property type="evidence" value="ECO:0007669"/>
    <property type="project" value="UniProtKB-KW"/>
</dbReference>
<reference evidence="1 2" key="1">
    <citation type="journal article" date="2018" name="Plant J.">
        <title>Genome sequences of Chlorella sorokiniana UTEX 1602 and Micractinium conductrix SAG 241.80: implications to maltose excretion by a green alga.</title>
        <authorList>
            <person name="Arriola M.B."/>
            <person name="Velmurugan N."/>
            <person name="Zhang Y."/>
            <person name="Plunkett M.H."/>
            <person name="Hondzo H."/>
            <person name="Barney B.M."/>
        </authorList>
    </citation>
    <scope>NUCLEOTIDE SEQUENCE [LARGE SCALE GENOMIC DNA]</scope>
    <source>
        <strain evidence="2">UTEX 1602</strain>
    </source>
</reference>
<keyword evidence="2" id="KW-1185">Reference proteome</keyword>
<dbReference type="AlphaFoldDB" id="A0A2P6TYH5"/>
<proteinExistence type="predicted"/>
<protein>
    <submittedName>
        <fullName evidence="1">N-ethylammeline chlorohydrolase</fullName>
    </submittedName>
</protein>
<gene>
    <name evidence="1" type="ORF">C2E21_2635</name>
</gene>
<sequence length="340" mass="36958">MLCELENVDVLRRGNVLSEHSWSFRGWQHLKSLSLQAPTTADNEATSFFAYPTFGGLRKLHTLELTGFGHYELEGMTSTLHVLRLTQRQAGVQRGTLQPILLTQALSSNMKLDTCFFELLPAQGGQLAWQDGQQASVDVSLAWLRSRCRRLEVVGRIVTLDCACPRCAASTRCGYGDSDEEDEGWDSDGWGSEGGISAPGSVETVDEETFQQMLQEAEQYERLHPEEEDVNPSMFIAEQLQRAAAQLVAPGSLLERVTLRCSAPEHALQDAPGLMLSFCVNRRGLSVSNRLSSSSQLGAAVAAVNETLCGGAAAAAGRGVVTASFESLGDVPNVLILQRR</sequence>
<accession>A0A2P6TYH5</accession>
<evidence type="ECO:0000313" key="2">
    <source>
        <dbReference type="Proteomes" id="UP000239899"/>
    </source>
</evidence>
<organism evidence="1 2">
    <name type="scientific">Chlorella sorokiniana</name>
    <name type="common">Freshwater green alga</name>
    <dbReference type="NCBI Taxonomy" id="3076"/>
    <lineage>
        <taxon>Eukaryota</taxon>
        <taxon>Viridiplantae</taxon>
        <taxon>Chlorophyta</taxon>
        <taxon>core chlorophytes</taxon>
        <taxon>Trebouxiophyceae</taxon>
        <taxon>Chlorellales</taxon>
        <taxon>Chlorellaceae</taxon>
        <taxon>Chlorella clade</taxon>
        <taxon>Chlorella</taxon>
    </lineage>
</organism>
<name>A0A2P6TYH5_CHLSO</name>
<evidence type="ECO:0000313" key="1">
    <source>
        <dbReference type="EMBL" id="PRW59090.1"/>
    </source>
</evidence>
<dbReference type="Proteomes" id="UP000239899">
    <property type="component" value="Unassembled WGS sequence"/>
</dbReference>